<evidence type="ECO:0000256" key="3">
    <source>
        <dbReference type="ARBA" id="ARBA00023239"/>
    </source>
</evidence>
<reference evidence="7 8" key="1">
    <citation type="submission" date="2019-11" db="EMBL/GenBank/DDBJ databases">
        <authorList>
            <person name="Cho J.-C."/>
        </authorList>
    </citation>
    <scope>NUCLEOTIDE SEQUENCE [LARGE SCALE GENOMIC DNA]</scope>
    <source>
        <strain evidence="6 7">JH1073</strain>
        <strain evidence="5 8">JH702</strain>
    </source>
</reference>
<reference evidence="6" key="2">
    <citation type="journal article" date="2023" name="Nat. Commun.">
        <title>Cultivation of marine bacteria of the SAR202 clade.</title>
        <authorList>
            <person name="Lim Y."/>
            <person name="Seo J.H."/>
            <person name="Giovannoni S.J."/>
            <person name="Kang I."/>
            <person name="Cho J.C."/>
        </authorList>
    </citation>
    <scope>NUCLEOTIDE SEQUENCE</scope>
    <source>
        <strain evidence="6">JH1073</strain>
    </source>
</reference>
<accession>A0AAJ6CVG9</accession>
<dbReference type="GO" id="GO:0016832">
    <property type="term" value="F:aldehyde-lyase activity"/>
    <property type="evidence" value="ECO:0007669"/>
    <property type="project" value="TreeGrafter"/>
</dbReference>
<feature type="domain" description="HpcH/HpaI aldolase/citrate lyase" evidence="4">
    <location>
        <begin position="35"/>
        <end position="234"/>
    </location>
</feature>
<sequence>MIRSHQLAREREFSINQLKKTIDEGGVGIIANGPNNSEMCDFLGHIGFDAAFVDFEHGGVSWSELADISRACELWGMASVVRVNKLDEAQILRTLDQGASAVMIPHVITVDDAEMAANACKFPPNGIRGVAGGRRAYGVDDYFKRSDEEVQCIALIEDYEAIDNLPELTKVKGIDIFYVAPSDMAASMGHTGNPEHPEVQEALERAIKLVIEGGGVAGTLTNDSNLDKFLAMGVKCVGVPWQVWLKQSAEAFIERTRS</sequence>
<evidence type="ECO:0000313" key="8">
    <source>
        <dbReference type="Proteomes" id="UP001321249"/>
    </source>
</evidence>
<dbReference type="InterPro" id="IPR005000">
    <property type="entry name" value="Aldolase/citrate-lyase_domain"/>
</dbReference>
<name>A0AAJ6CVG9_9CHLR</name>
<dbReference type="InterPro" id="IPR015813">
    <property type="entry name" value="Pyrv/PenolPyrv_kinase-like_dom"/>
</dbReference>
<keyword evidence="7" id="KW-1185">Reference proteome</keyword>
<gene>
    <name evidence="5" type="ORF">GKO46_11295</name>
    <name evidence="6" type="ORF">GKO48_10240</name>
</gene>
<evidence type="ECO:0000256" key="1">
    <source>
        <dbReference type="ARBA" id="ARBA00005568"/>
    </source>
</evidence>
<dbReference type="InterPro" id="IPR040442">
    <property type="entry name" value="Pyrv_kinase-like_dom_sf"/>
</dbReference>
<proteinExistence type="inferred from homology"/>
<dbReference type="EMBL" id="WMBE01000003">
    <property type="protein sequence ID" value="MDG0867652.1"/>
    <property type="molecule type" value="Genomic_DNA"/>
</dbReference>
<dbReference type="GO" id="GO:0046872">
    <property type="term" value="F:metal ion binding"/>
    <property type="evidence" value="ECO:0007669"/>
    <property type="project" value="UniProtKB-KW"/>
</dbReference>
<organism evidence="6 7">
    <name type="scientific">Candidatus Lucifugimonas marina</name>
    <dbReference type="NCBI Taxonomy" id="3038979"/>
    <lineage>
        <taxon>Bacteria</taxon>
        <taxon>Bacillati</taxon>
        <taxon>Chloroflexota</taxon>
        <taxon>Dehalococcoidia</taxon>
        <taxon>SAR202 cluster</taxon>
        <taxon>Candidatus Lucifugimonadales</taxon>
        <taxon>Candidatus Lucifugimonadaceae</taxon>
        <taxon>Candidatus Lucifugimonas</taxon>
    </lineage>
</organism>
<dbReference type="PANTHER" id="PTHR30502:SF0">
    <property type="entry name" value="PHOSPHOENOLPYRUVATE CARBOXYLASE FAMILY PROTEIN"/>
    <property type="match status" value="1"/>
</dbReference>
<evidence type="ECO:0000313" key="6">
    <source>
        <dbReference type="EMBL" id="WFG39980.1"/>
    </source>
</evidence>
<evidence type="ECO:0000256" key="2">
    <source>
        <dbReference type="ARBA" id="ARBA00022723"/>
    </source>
</evidence>
<dbReference type="AlphaFoldDB" id="A0AAJ6CVG9"/>
<protein>
    <recommendedName>
        <fullName evidence="4">HpcH/HpaI aldolase/citrate lyase domain-containing protein</fullName>
    </recommendedName>
</protein>
<evidence type="ECO:0000259" key="4">
    <source>
        <dbReference type="Pfam" id="PF03328"/>
    </source>
</evidence>
<dbReference type="Proteomes" id="UP001321249">
    <property type="component" value="Unassembled WGS sequence"/>
</dbReference>
<dbReference type="Pfam" id="PF03328">
    <property type="entry name" value="HpcH_HpaI"/>
    <property type="match status" value="1"/>
</dbReference>
<dbReference type="PANTHER" id="PTHR30502">
    <property type="entry name" value="2-KETO-3-DEOXY-L-RHAMNONATE ALDOLASE"/>
    <property type="match status" value="1"/>
</dbReference>
<dbReference type="EMBL" id="CP046147">
    <property type="protein sequence ID" value="WFG39980.1"/>
    <property type="molecule type" value="Genomic_DNA"/>
</dbReference>
<evidence type="ECO:0000313" key="5">
    <source>
        <dbReference type="EMBL" id="MDG0867652.1"/>
    </source>
</evidence>
<keyword evidence="2" id="KW-0479">Metal-binding</keyword>
<dbReference type="Gene3D" id="3.20.20.60">
    <property type="entry name" value="Phosphoenolpyruvate-binding domains"/>
    <property type="match status" value="1"/>
</dbReference>
<dbReference type="GO" id="GO:0005737">
    <property type="term" value="C:cytoplasm"/>
    <property type="evidence" value="ECO:0007669"/>
    <property type="project" value="TreeGrafter"/>
</dbReference>
<comment type="similarity">
    <text evidence="1">Belongs to the HpcH/HpaI aldolase family.</text>
</comment>
<dbReference type="SUPFAM" id="SSF51621">
    <property type="entry name" value="Phosphoenolpyruvate/pyruvate domain"/>
    <property type="match status" value="1"/>
</dbReference>
<reference evidence="7" key="3">
    <citation type="submission" date="2023-06" db="EMBL/GenBank/DDBJ databases">
        <title>Pangenomics reveal diversification of enzyme families and niche specialization in globally abundant SAR202 bacteria.</title>
        <authorList>
            <person name="Saw J.H.W."/>
        </authorList>
    </citation>
    <scope>NUCLEOTIDE SEQUENCE [LARGE SCALE GENOMIC DNA]</scope>
    <source>
        <strain evidence="7">JH1073</strain>
    </source>
</reference>
<dbReference type="Proteomes" id="UP001219901">
    <property type="component" value="Chromosome"/>
</dbReference>
<evidence type="ECO:0000313" key="7">
    <source>
        <dbReference type="Proteomes" id="UP001219901"/>
    </source>
</evidence>
<keyword evidence="3" id="KW-0456">Lyase</keyword>
<dbReference type="InterPro" id="IPR050251">
    <property type="entry name" value="HpcH-HpaI_aldolase"/>
</dbReference>